<dbReference type="RefSeq" id="WP_354601203.1">
    <property type="nucleotide sequence ID" value="NZ_JBEWZI010000010.1"/>
</dbReference>
<name>A0ABV2TMH9_9RHOO</name>
<keyword evidence="2" id="KW-1185">Reference proteome</keyword>
<dbReference type="Proteomes" id="UP001549691">
    <property type="component" value="Unassembled WGS sequence"/>
</dbReference>
<organism evidence="1 2">
    <name type="scientific">Uliginosibacterium flavum</name>
    <dbReference type="NCBI Taxonomy" id="1396831"/>
    <lineage>
        <taxon>Bacteria</taxon>
        <taxon>Pseudomonadati</taxon>
        <taxon>Pseudomonadota</taxon>
        <taxon>Betaproteobacteria</taxon>
        <taxon>Rhodocyclales</taxon>
        <taxon>Zoogloeaceae</taxon>
        <taxon>Uliginosibacterium</taxon>
    </lineage>
</organism>
<evidence type="ECO:0000313" key="1">
    <source>
        <dbReference type="EMBL" id="MET7014748.1"/>
    </source>
</evidence>
<gene>
    <name evidence="1" type="ORF">ABXR19_11160</name>
</gene>
<comment type="caution">
    <text evidence="1">The sequence shown here is derived from an EMBL/GenBank/DDBJ whole genome shotgun (WGS) entry which is preliminary data.</text>
</comment>
<evidence type="ECO:0000313" key="2">
    <source>
        <dbReference type="Proteomes" id="UP001549691"/>
    </source>
</evidence>
<accession>A0ABV2TMH9</accession>
<protein>
    <submittedName>
        <fullName evidence="1">Uncharacterized protein</fullName>
    </submittedName>
</protein>
<proteinExistence type="predicted"/>
<sequence>MIEQIRRAFASELVTPYLTPEFIEQHPNLMEIRGAAPDVMSTVPAYMLWCAAHPGDTSLITDWTVNALAEFGRSKDPQSAWLNFRFRCTQEQRQVVVCFLEWSLNETPFLNEKQIERARRNWQHAS</sequence>
<reference evidence="1 2" key="1">
    <citation type="submission" date="2024-07" db="EMBL/GenBank/DDBJ databases">
        <title>Uliginosibacterium flavum JJ3220;KACC:17644.</title>
        <authorList>
            <person name="Kim M.K."/>
        </authorList>
    </citation>
    <scope>NUCLEOTIDE SEQUENCE [LARGE SCALE GENOMIC DNA]</scope>
    <source>
        <strain evidence="1 2">KACC:17644</strain>
    </source>
</reference>
<dbReference type="EMBL" id="JBEWZI010000010">
    <property type="protein sequence ID" value="MET7014748.1"/>
    <property type="molecule type" value="Genomic_DNA"/>
</dbReference>